<keyword evidence="3 10" id="KW-0328">Glycosyltransferase</keyword>
<proteinExistence type="inferred from homology"/>
<organism evidence="13 14">
    <name type="scientific">Lentisphaera profundi</name>
    <dbReference type="NCBI Taxonomy" id="1658616"/>
    <lineage>
        <taxon>Bacteria</taxon>
        <taxon>Pseudomonadati</taxon>
        <taxon>Lentisphaerota</taxon>
        <taxon>Lentisphaeria</taxon>
        <taxon>Lentisphaerales</taxon>
        <taxon>Lentisphaeraceae</taxon>
        <taxon>Lentisphaera</taxon>
    </lineage>
</organism>
<dbReference type="Proteomes" id="UP001214250">
    <property type="component" value="Chromosome 1"/>
</dbReference>
<evidence type="ECO:0000256" key="1">
    <source>
        <dbReference type="ARBA" id="ARBA00022475"/>
    </source>
</evidence>
<evidence type="ECO:0000256" key="3">
    <source>
        <dbReference type="ARBA" id="ARBA00022676"/>
    </source>
</evidence>
<keyword evidence="9 10" id="KW-0961">Cell wall biogenesis/degradation</keyword>
<evidence type="ECO:0000256" key="7">
    <source>
        <dbReference type="ARBA" id="ARBA00023136"/>
    </source>
</evidence>
<comment type="similarity">
    <text evidence="10">Belongs to the glycosyltransferase 28 family. MurG subfamily.</text>
</comment>
<feature type="binding site" evidence="10">
    <location>
        <position position="293"/>
    </location>
    <ligand>
        <name>UDP-N-acetyl-alpha-D-glucosamine</name>
        <dbReference type="ChEBI" id="CHEBI:57705"/>
    </ligand>
</feature>
<name>A0ABY7VN32_9BACT</name>
<keyword evidence="5 10" id="KW-0133">Cell shape</keyword>
<evidence type="ECO:0000256" key="2">
    <source>
        <dbReference type="ARBA" id="ARBA00022618"/>
    </source>
</evidence>
<dbReference type="InterPro" id="IPR007235">
    <property type="entry name" value="Glyco_trans_28_C"/>
</dbReference>
<evidence type="ECO:0000259" key="12">
    <source>
        <dbReference type="Pfam" id="PF04101"/>
    </source>
</evidence>
<dbReference type="Gene3D" id="3.40.50.2000">
    <property type="entry name" value="Glycogen Phosphorylase B"/>
    <property type="match status" value="2"/>
</dbReference>
<comment type="function">
    <text evidence="10">Cell wall formation. Catalyzes the transfer of a GlcNAc subunit on undecaprenyl-pyrophosphoryl-MurNAc-pentapeptide (lipid intermediate I) to form undecaprenyl-pyrophosphoryl-MurNAc-(pentapeptide)GlcNAc (lipid intermediate II).</text>
</comment>
<keyword evidence="8 10" id="KW-0131">Cell cycle</keyword>
<dbReference type="PANTHER" id="PTHR21015">
    <property type="entry name" value="UDP-N-ACETYLGLUCOSAMINE--N-ACETYLMURAMYL-(PENTAPEPTIDE) PYROPHOSPHORYL-UNDECAPRENOL N-ACETYLGLUCOSAMINE TRANSFERASE 1"/>
    <property type="match status" value="1"/>
</dbReference>
<keyword evidence="4 10" id="KW-0808">Transferase</keyword>
<dbReference type="EMBL" id="CP117811">
    <property type="protein sequence ID" value="WDE95495.1"/>
    <property type="molecule type" value="Genomic_DNA"/>
</dbReference>
<dbReference type="Pfam" id="PF04101">
    <property type="entry name" value="Glyco_tran_28_C"/>
    <property type="match status" value="1"/>
</dbReference>
<gene>
    <name evidence="10" type="primary">murG</name>
    <name evidence="13" type="ORF">PQO03_07160</name>
</gene>
<feature type="binding site" evidence="10">
    <location>
        <begin position="11"/>
        <end position="13"/>
    </location>
    <ligand>
        <name>UDP-N-acetyl-alpha-D-glucosamine</name>
        <dbReference type="ChEBI" id="CHEBI:57705"/>
    </ligand>
</feature>
<dbReference type="SUPFAM" id="SSF53756">
    <property type="entry name" value="UDP-Glycosyltransferase/glycogen phosphorylase"/>
    <property type="match status" value="1"/>
</dbReference>
<evidence type="ECO:0000256" key="6">
    <source>
        <dbReference type="ARBA" id="ARBA00022984"/>
    </source>
</evidence>
<dbReference type="HAMAP" id="MF_00033">
    <property type="entry name" value="MurG"/>
    <property type="match status" value="1"/>
</dbReference>
<evidence type="ECO:0000313" key="14">
    <source>
        <dbReference type="Proteomes" id="UP001214250"/>
    </source>
</evidence>
<keyword evidence="14" id="KW-1185">Reference proteome</keyword>
<dbReference type="Pfam" id="PF03033">
    <property type="entry name" value="Glyco_transf_28"/>
    <property type="match status" value="1"/>
</dbReference>
<dbReference type="InterPro" id="IPR006009">
    <property type="entry name" value="GlcNAc_MurG"/>
</dbReference>
<sequence length="353" mass="39118">MNKLLVSCGGTGGHYYPGLSIARKAKEQGLDVSLFLTGKRAPGQAELARQHGLESTLARALSLPRKPWLALVFAYRFYCDYLNAKKFLRKTEPDAVLFMGSFAGVPLGMACKSLKIPIYLHEGNVWAGKANRFLSKYSKKFFASFPVKNESAIQCSTVVVGMPIRPELLREEFSKPEFISTLNDKDPMILCFGGSQGAQAINQMLPYCYEVLLARKYSLQLVQLTGTDDNQMLIERYGEAPVVVAKQSDEMGALINRASVVVCRAGASSIAELIHFKTKTVLIPYPIAAENHQEINADFACKSKGFYKLNQSEIDKFSLANAIELQLRQGDDLDFSQVSYPNAAEKVLKEIFS</sequence>
<dbReference type="CDD" id="cd03785">
    <property type="entry name" value="GT28_MurG"/>
    <property type="match status" value="1"/>
</dbReference>
<comment type="catalytic activity">
    <reaction evidence="10">
        <text>di-trans,octa-cis-undecaprenyl diphospho-N-acetyl-alpha-D-muramoyl-L-alanyl-D-glutamyl-meso-2,6-diaminopimeloyl-D-alanyl-D-alanine + UDP-N-acetyl-alpha-D-glucosamine = di-trans,octa-cis-undecaprenyl diphospho-[N-acetyl-alpha-D-glucosaminyl-(1-&gt;4)]-N-acetyl-alpha-D-muramoyl-L-alanyl-D-glutamyl-meso-2,6-diaminopimeloyl-D-alanyl-D-alanine + UDP + H(+)</text>
        <dbReference type="Rhea" id="RHEA:31227"/>
        <dbReference type="ChEBI" id="CHEBI:15378"/>
        <dbReference type="ChEBI" id="CHEBI:57705"/>
        <dbReference type="ChEBI" id="CHEBI:58223"/>
        <dbReference type="ChEBI" id="CHEBI:61387"/>
        <dbReference type="ChEBI" id="CHEBI:61388"/>
        <dbReference type="EC" id="2.4.1.227"/>
    </reaction>
</comment>
<feature type="domain" description="Glycosyl transferase family 28 C-terminal" evidence="12">
    <location>
        <begin position="188"/>
        <end position="327"/>
    </location>
</feature>
<evidence type="ECO:0000256" key="9">
    <source>
        <dbReference type="ARBA" id="ARBA00023316"/>
    </source>
</evidence>
<dbReference type="PANTHER" id="PTHR21015:SF22">
    <property type="entry name" value="GLYCOSYLTRANSFERASE"/>
    <property type="match status" value="1"/>
</dbReference>
<keyword evidence="7 10" id="KW-0472">Membrane</keyword>
<dbReference type="EC" id="2.4.1.227" evidence="10"/>
<comment type="subcellular location">
    <subcellularLocation>
        <location evidence="10">Cell membrane</location>
        <topology evidence="10">Peripheral membrane protein</topology>
        <orientation evidence="10">Cytoplasmic side</orientation>
    </subcellularLocation>
</comment>
<evidence type="ECO:0000313" key="13">
    <source>
        <dbReference type="EMBL" id="WDE95495.1"/>
    </source>
</evidence>
<evidence type="ECO:0000259" key="11">
    <source>
        <dbReference type="Pfam" id="PF03033"/>
    </source>
</evidence>
<evidence type="ECO:0000256" key="10">
    <source>
        <dbReference type="HAMAP-Rule" id="MF_00033"/>
    </source>
</evidence>
<comment type="caution">
    <text evidence="10">Lacks conserved residue(s) required for the propagation of feature annotation.</text>
</comment>
<feature type="binding site" evidence="10">
    <location>
        <position position="195"/>
    </location>
    <ligand>
        <name>UDP-N-acetyl-alpha-D-glucosamine</name>
        <dbReference type="ChEBI" id="CHEBI:57705"/>
    </ligand>
</feature>
<dbReference type="RefSeq" id="WP_274149097.1">
    <property type="nucleotide sequence ID" value="NZ_CP117811.1"/>
</dbReference>
<feature type="binding site" evidence="10">
    <location>
        <position position="124"/>
    </location>
    <ligand>
        <name>UDP-N-acetyl-alpha-D-glucosamine</name>
        <dbReference type="ChEBI" id="CHEBI:57705"/>
    </ligand>
</feature>
<evidence type="ECO:0000256" key="4">
    <source>
        <dbReference type="ARBA" id="ARBA00022679"/>
    </source>
</evidence>
<evidence type="ECO:0000256" key="5">
    <source>
        <dbReference type="ARBA" id="ARBA00022960"/>
    </source>
</evidence>
<reference evidence="13 14" key="1">
    <citation type="submission" date="2023-02" db="EMBL/GenBank/DDBJ databases">
        <title>Genome sequence of Lentisphaera profundi SAORIC-696.</title>
        <authorList>
            <person name="Kim e."/>
            <person name="Cho J.-C."/>
            <person name="Choi A."/>
            <person name="Kang I."/>
        </authorList>
    </citation>
    <scope>NUCLEOTIDE SEQUENCE [LARGE SCALE GENOMIC DNA]</scope>
    <source>
        <strain evidence="13 14">SAORIC-696</strain>
    </source>
</reference>
<dbReference type="InterPro" id="IPR004276">
    <property type="entry name" value="GlycoTrans_28_N"/>
</dbReference>
<accession>A0ABY7VN32</accession>
<dbReference type="GO" id="GO:0016740">
    <property type="term" value="F:transferase activity"/>
    <property type="evidence" value="ECO:0007669"/>
    <property type="project" value="UniProtKB-KW"/>
</dbReference>
<evidence type="ECO:0000256" key="8">
    <source>
        <dbReference type="ARBA" id="ARBA00023306"/>
    </source>
</evidence>
<protein>
    <recommendedName>
        <fullName evidence="10">UDP-N-acetylglucosamine--N-acetylmuramyl-(pentapeptide) pyrophosphoryl-undecaprenol N-acetylglucosamine transferase</fullName>
        <ecNumber evidence="10">2.4.1.227</ecNumber>
    </recommendedName>
    <alternativeName>
        <fullName evidence="10">Undecaprenyl-PP-MurNAc-pentapeptide-UDPGlcNAc GlcNAc transferase</fullName>
    </alternativeName>
</protein>
<keyword evidence="1 10" id="KW-1003">Cell membrane</keyword>
<keyword evidence="2 10" id="KW-0132">Cell division</keyword>
<comment type="pathway">
    <text evidence="10">Cell wall biogenesis; peptidoglycan biosynthesis.</text>
</comment>
<keyword evidence="6 10" id="KW-0573">Peptidoglycan synthesis</keyword>
<feature type="domain" description="Glycosyltransferase family 28 N-terminal" evidence="11">
    <location>
        <begin position="5"/>
        <end position="141"/>
    </location>
</feature>
<feature type="binding site" evidence="10">
    <location>
        <position position="165"/>
    </location>
    <ligand>
        <name>UDP-N-acetyl-alpha-D-glucosamine</name>
        <dbReference type="ChEBI" id="CHEBI:57705"/>
    </ligand>
</feature>